<dbReference type="Gene3D" id="2.130.10.130">
    <property type="entry name" value="Integrin alpha, N-terminal"/>
    <property type="match status" value="1"/>
</dbReference>
<sequence>LDRPSTPPGVSSPDFPDGDAGWPATTGEVRTQGTFTLASGGEKDVVTYEYWMDSRPDPVKVDAPSPGADADVKLTPNWAGPQNLYVRSIDRAGNRSDTRTYLFYANSLSEPDKPGDINGSGNADLWGIDGKGILHRWRDQGDGTLKDDPKRASNTTWNNAQVTHRGDWNGDGDGYLDTSRDPVLIGDTGADHVTLAAPGDFTGDGRVDLLVRGESSGGNLYVYHGGRPDGIGIGNPEHRTRIGWNWGTDTVPLFTAAPDADNNGKLDLWATTAGSGRLRFFANHTADGPEKVTAVSEAFAGYRSLG</sequence>
<name>A0A6G4X750_9ACTN</name>
<feature type="region of interest" description="Disordered" evidence="1">
    <location>
        <begin position="1"/>
        <end position="27"/>
    </location>
</feature>
<organism evidence="2 3">
    <name type="scientific">Streptomyces boncukensis</name>
    <dbReference type="NCBI Taxonomy" id="2711219"/>
    <lineage>
        <taxon>Bacteria</taxon>
        <taxon>Bacillati</taxon>
        <taxon>Actinomycetota</taxon>
        <taxon>Actinomycetes</taxon>
        <taxon>Kitasatosporales</taxon>
        <taxon>Streptomycetaceae</taxon>
        <taxon>Streptomyces</taxon>
    </lineage>
</organism>
<gene>
    <name evidence="2" type="ORF">G5C65_30870</name>
</gene>
<dbReference type="SUPFAM" id="SSF69318">
    <property type="entry name" value="Integrin alpha N-terminal domain"/>
    <property type="match status" value="1"/>
</dbReference>
<dbReference type="EMBL" id="JAAKZZ010000511">
    <property type="protein sequence ID" value="NGO72677.1"/>
    <property type="molecule type" value="Genomic_DNA"/>
</dbReference>
<dbReference type="Proteomes" id="UP000477722">
    <property type="component" value="Unassembled WGS sequence"/>
</dbReference>
<evidence type="ECO:0000256" key="1">
    <source>
        <dbReference type="SAM" id="MobiDB-lite"/>
    </source>
</evidence>
<evidence type="ECO:0000313" key="3">
    <source>
        <dbReference type="Proteomes" id="UP000477722"/>
    </source>
</evidence>
<comment type="caution">
    <text evidence="2">The sequence shown here is derived from an EMBL/GenBank/DDBJ whole genome shotgun (WGS) entry which is preliminary data.</text>
</comment>
<proteinExistence type="predicted"/>
<feature type="non-terminal residue" evidence="2">
    <location>
        <position position="1"/>
    </location>
</feature>
<evidence type="ECO:0000313" key="2">
    <source>
        <dbReference type="EMBL" id="NGO72677.1"/>
    </source>
</evidence>
<reference evidence="2 3" key="1">
    <citation type="submission" date="2020-02" db="EMBL/GenBank/DDBJ databases">
        <title>Whole-genome analyses of novel actinobacteria.</title>
        <authorList>
            <person name="Sahin N."/>
            <person name="Tatar D."/>
        </authorList>
    </citation>
    <scope>NUCLEOTIDE SEQUENCE [LARGE SCALE GENOMIC DNA]</scope>
    <source>
        <strain evidence="2 3">SB3404</strain>
    </source>
</reference>
<accession>A0A6G4X750</accession>
<dbReference type="InterPro" id="IPR028994">
    <property type="entry name" value="Integrin_alpha_N"/>
</dbReference>
<protein>
    <recommendedName>
        <fullName evidence="4">VCBS repeat-containing protein</fullName>
    </recommendedName>
</protein>
<keyword evidence="3" id="KW-1185">Reference proteome</keyword>
<dbReference type="AlphaFoldDB" id="A0A6G4X750"/>
<evidence type="ECO:0008006" key="4">
    <source>
        <dbReference type="Google" id="ProtNLM"/>
    </source>
</evidence>